<name>A0A1H9B299_9SPIR</name>
<dbReference type="EMBL" id="FOFU01000001">
    <property type="protein sequence ID" value="SEP83180.1"/>
    <property type="molecule type" value="Genomic_DNA"/>
</dbReference>
<dbReference type="Proteomes" id="UP000182360">
    <property type="component" value="Unassembled WGS sequence"/>
</dbReference>
<keyword evidence="3" id="KW-1185">Reference proteome</keyword>
<dbReference type="AlphaFoldDB" id="A0A1H9B299"/>
<proteinExistence type="predicted"/>
<dbReference type="RefSeq" id="WP_177177703.1">
    <property type="nucleotide sequence ID" value="NZ_FOFU01000001.1"/>
</dbReference>
<accession>A0A1H9B299</accession>
<evidence type="ECO:0000313" key="3">
    <source>
        <dbReference type="Proteomes" id="UP000182360"/>
    </source>
</evidence>
<keyword evidence="1" id="KW-0812">Transmembrane</keyword>
<feature type="transmembrane region" description="Helical" evidence="1">
    <location>
        <begin position="20"/>
        <end position="41"/>
    </location>
</feature>
<keyword evidence="1" id="KW-1133">Transmembrane helix</keyword>
<sequence length="47" mass="5793">MKQIISDYIHLTQMEFLIKHPFVIIGMFVVFVLIIELIWYIQKRKKK</sequence>
<protein>
    <submittedName>
        <fullName evidence="2">Uncharacterized protein</fullName>
    </submittedName>
</protein>
<evidence type="ECO:0000313" key="2">
    <source>
        <dbReference type="EMBL" id="SEP83180.1"/>
    </source>
</evidence>
<evidence type="ECO:0000256" key="1">
    <source>
        <dbReference type="SAM" id="Phobius"/>
    </source>
</evidence>
<gene>
    <name evidence="2" type="ORF">SAMN04487977_101555</name>
</gene>
<organism evidence="2 3">
    <name type="scientific">Treponema bryantii</name>
    <dbReference type="NCBI Taxonomy" id="163"/>
    <lineage>
        <taxon>Bacteria</taxon>
        <taxon>Pseudomonadati</taxon>
        <taxon>Spirochaetota</taxon>
        <taxon>Spirochaetia</taxon>
        <taxon>Spirochaetales</taxon>
        <taxon>Treponemataceae</taxon>
        <taxon>Treponema</taxon>
    </lineage>
</organism>
<keyword evidence="1" id="KW-0472">Membrane</keyword>
<reference evidence="2 3" key="1">
    <citation type="submission" date="2016-10" db="EMBL/GenBank/DDBJ databases">
        <authorList>
            <person name="de Groot N.N."/>
        </authorList>
    </citation>
    <scope>NUCLEOTIDE SEQUENCE [LARGE SCALE GENOMIC DNA]</scope>
    <source>
        <strain evidence="2 3">B25</strain>
    </source>
</reference>